<dbReference type="SUPFAM" id="SSF53335">
    <property type="entry name" value="S-adenosyl-L-methionine-dependent methyltransferases"/>
    <property type="match status" value="1"/>
</dbReference>
<evidence type="ECO:0000313" key="9">
    <source>
        <dbReference type="Proteomes" id="UP000240830"/>
    </source>
</evidence>
<protein>
    <recommendedName>
        <fullName evidence="7">Protein arginine methyltransferase NDUFAF7</fullName>
        <ecNumber evidence="7">2.1.1.320</ecNumber>
    </recommendedName>
</protein>
<reference evidence="8 9" key="1">
    <citation type="submission" date="2016-10" db="EMBL/GenBank/DDBJ databases">
        <title>The genome of Paramicrosporidium saccamoebae is the missing link in understanding Cryptomycota and Microsporidia evolution.</title>
        <authorList>
            <person name="Quandt C.A."/>
            <person name="Beaudet D."/>
            <person name="Corsaro D."/>
            <person name="Michel R."/>
            <person name="Corradi N."/>
            <person name="James T."/>
        </authorList>
    </citation>
    <scope>NUCLEOTIDE SEQUENCE [LARGE SCALE GENOMIC DNA]</scope>
    <source>
        <strain evidence="8 9">KSL3</strain>
    </source>
</reference>
<dbReference type="InterPro" id="IPR038375">
    <property type="entry name" value="NDUFAF7_sf"/>
</dbReference>
<comment type="function">
    <text evidence="7">Arginine methyltransferase involved in the assembly or stability of mitochondrial NADH:ubiquinone oxidoreductase complex (complex I).</text>
</comment>
<dbReference type="STRING" id="1246581.A0A2H9TGX0"/>
<comment type="caution">
    <text evidence="8">The sequence shown here is derived from an EMBL/GenBank/DDBJ whole genome shotgun (WGS) entry which is preliminary data.</text>
</comment>
<evidence type="ECO:0000256" key="5">
    <source>
        <dbReference type="ARBA" id="ARBA00023128"/>
    </source>
</evidence>
<keyword evidence="4 7" id="KW-0808">Transferase</keyword>
<dbReference type="EMBL" id="MTSL01000198">
    <property type="protein sequence ID" value="PJF17004.1"/>
    <property type="molecule type" value="Genomic_DNA"/>
</dbReference>
<name>A0A2H9TGX0_9FUNG</name>
<organism evidence="8 9">
    <name type="scientific">Paramicrosporidium saccamoebae</name>
    <dbReference type="NCBI Taxonomy" id="1246581"/>
    <lineage>
        <taxon>Eukaryota</taxon>
        <taxon>Fungi</taxon>
        <taxon>Fungi incertae sedis</taxon>
        <taxon>Cryptomycota</taxon>
        <taxon>Cryptomycota incertae sedis</taxon>
        <taxon>Paramicrosporidium</taxon>
    </lineage>
</organism>
<dbReference type="GO" id="GO:0035243">
    <property type="term" value="F:protein-arginine omega-N symmetric methyltransferase activity"/>
    <property type="evidence" value="ECO:0007669"/>
    <property type="project" value="UniProtKB-EC"/>
</dbReference>
<dbReference type="Proteomes" id="UP000240830">
    <property type="component" value="Unassembled WGS sequence"/>
</dbReference>
<keyword evidence="5 7" id="KW-0496">Mitochondrion</keyword>
<dbReference type="Pfam" id="PF02636">
    <property type="entry name" value="Methyltransf_28"/>
    <property type="match status" value="1"/>
</dbReference>
<gene>
    <name evidence="8" type="ORF">PSACC_03180</name>
</gene>
<dbReference type="EC" id="2.1.1.320" evidence="7"/>
<dbReference type="GO" id="GO:0032259">
    <property type="term" value="P:methylation"/>
    <property type="evidence" value="ECO:0007669"/>
    <property type="project" value="UniProtKB-KW"/>
</dbReference>
<dbReference type="InterPro" id="IPR029063">
    <property type="entry name" value="SAM-dependent_MTases_sf"/>
</dbReference>
<dbReference type="PANTHER" id="PTHR12049:SF5">
    <property type="entry name" value="PROTEIN ARGININE METHYLTRANSFERASE NDUFAF7 HOMOLOG, MITOCHONDRIAL"/>
    <property type="match status" value="1"/>
</dbReference>
<dbReference type="InterPro" id="IPR003788">
    <property type="entry name" value="NDUFAF7"/>
</dbReference>
<dbReference type="GO" id="GO:0005739">
    <property type="term" value="C:mitochondrion"/>
    <property type="evidence" value="ECO:0007669"/>
    <property type="project" value="UniProtKB-SubCell"/>
</dbReference>
<accession>A0A2H9TGX0</accession>
<evidence type="ECO:0000256" key="6">
    <source>
        <dbReference type="ARBA" id="ARBA00048612"/>
    </source>
</evidence>
<dbReference type="OrthoDB" id="17415at2759"/>
<evidence type="ECO:0000256" key="1">
    <source>
        <dbReference type="ARBA" id="ARBA00004173"/>
    </source>
</evidence>
<evidence type="ECO:0000256" key="2">
    <source>
        <dbReference type="ARBA" id="ARBA00005891"/>
    </source>
</evidence>
<keyword evidence="3 7" id="KW-0489">Methyltransferase</keyword>
<sequence length="426" mass="49935">MWHQLIPKRVLSSNAAFSGLKLTRSAELVREFIHDSLYNERDGYFQRHVNIFSANNGPLPFTELRDHEEYSRRLYEMYKEQTSALKFYQLWHTPSELFRPWYAQGLAEYVKRQARNDPVIIYEVGPGNGTLCDDICDFYKVQYPEIYDRLEYHLIEISHHLVQTRLLSLQKRHHGKIHIHNKSFLDWNIMEPRRVFVFAIEMFDNLPQDRVRFAADGALEQAMVVTNDDAKFGDRQAKYSEVFVPAEDPLIIEVVNALDSVGHDWPSTKRRLSSIFSKVWPMTLFQFDQPWESEFIPTGPYRFMKQLVRFFPKHHFLMTDFDALPETIEGHGGPTVQTRYEGDTVSCTTYLLQRGLFDIFFPLKFPVLGALYKHLSGNKVKLFKQREFCQENANVLKTKTKSGYNPMLDDFENVSFLATLEDATVD</sequence>
<dbReference type="PANTHER" id="PTHR12049">
    <property type="entry name" value="PROTEIN ARGININE METHYLTRANSFERASE NDUFAF7, MITOCHONDRIAL"/>
    <property type="match status" value="1"/>
</dbReference>
<evidence type="ECO:0000256" key="3">
    <source>
        <dbReference type="ARBA" id="ARBA00022603"/>
    </source>
</evidence>
<dbReference type="AlphaFoldDB" id="A0A2H9TGX0"/>
<proteinExistence type="inferred from homology"/>
<evidence type="ECO:0000313" key="8">
    <source>
        <dbReference type="EMBL" id="PJF17004.1"/>
    </source>
</evidence>
<comment type="similarity">
    <text evidence="2 7">Belongs to the NDUFAF7 family.</text>
</comment>
<evidence type="ECO:0000256" key="4">
    <source>
        <dbReference type="ARBA" id="ARBA00022679"/>
    </source>
</evidence>
<keyword evidence="9" id="KW-1185">Reference proteome</keyword>
<evidence type="ECO:0000256" key="7">
    <source>
        <dbReference type="RuleBase" id="RU364114"/>
    </source>
</evidence>
<dbReference type="Gene3D" id="3.40.50.12710">
    <property type="match status" value="1"/>
</dbReference>
<comment type="catalytic activity">
    <reaction evidence="6 7">
        <text>L-arginyl-[protein] + 2 S-adenosyl-L-methionine = N(omega),N(omega)'-dimethyl-L-arginyl-[protein] + 2 S-adenosyl-L-homocysteine + 2 H(+)</text>
        <dbReference type="Rhea" id="RHEA:48108"/>
        <dbReference type="Rhea" id="RHEA-COMP:10532"/>
        <dbReference type="Rhea" id="RHEA-COMP:11992"/>
        <dbReference type="ChEBI" id="CHEBI:15378"/>
        <dbReference type="ChEBI" id="CHEBI:29965"/>
        <dbReference type="ChEBI" id="CHEBI:57856"/>
        <dbReference type="ChEBI" id="CHEBI:59789"/>
        <dbReference type="ChEBI" id="CHEBI:88221"/>
        <dbReference type="EC" id="2.1.1.320"/>
    </reaction>
</comment>
<comment type="subcellular location">
    <subcellularLocation>
        <location evidence="1 7">Mitochondrion</location>
    </subcellularLocation>
</comment>